<feature type="region of interest" description="Disordered" evidence="2">
    <location>
        <begin position="6742"/>
        <end position="6777"/>
    </location>
</feature>
<feature type="compositionally biased region" description="Basic and acidic residues" evidence="2">
    <location>
        <begin position="6759"/>
        <end position="6773"/>
    </location>
</feature>
<accession>A0A1S3G404</accession>
<gene>
    <name evidence="5" type="primary">Fsip2</name>
</gene>
<feature type="region of interest" description="Disordered" evidence="2">
    <location>
        <begin position="1431"/>
        <end position="1455"/>
    </location>
</feature>
<dbReference type="FunCoup" id="A0A1S3G404">
    <property type="interactions" value="28"/>
</dbReference>
<feature type="domain" description="Fibrous sheath-interacting protein 2 C-terminal" evidence="3">
    <location>
        <begin position="4000"/>
        <end position="4545"/>
    </location>
</feature>
<dbReference type="PANTHER" id="PTHR21856">
    <property type="entry name" value="FIBROUS SHEATH-INTERACTING PROTEIN 2"/>
    <property type="match status" value="1"/>
</dbReference>
<dbReference type="STRING" id="10020.ENSDORP00000019357"/>
<feature type="compositionally biased region" description="Basic and acidic residues" evidence="2">
    <location>
        <begin position="5678"/>
        <end position="5711"/>
    </location>
</feature>
<dbReference type="RefSeq" id="XP_012883019.1">
    <property type="nucleotide sequence ID" value="XM_013027565.1"/>
</dbReference>
<dbReference type="OrthoDB" id="8197715at2759"/>
<sequence length="6839" mass="772034">MELYLSSCSKAANVAANKTATSNVATDSQQCGDGAHKTQFPGVGAAQLLDLPLGVKLPVIPGSDSIYFTTNISEKLFRPSYDFNLTDPYCRLLETQYKSLHDPHLREYYKRKDILRRLKKGGYITSNNKIVCTLKELNKYRQYLTSLKLDFERNYLREQEMIAKQLHKLQQRNETDVARFQNWLLQESPQSVKDQERLLRHRYLDMISKELEQVERTAEEQRLLRMDREERRQREYTRKKLNLRRKIEEEWKTKEMLLLTKIGEDVKREQRVEEQRRKSREESDKKKQAMIEKKMAYHLQKMQDIGFKEDTGKNSHEYGGQDGTIYECEHISPKKKKKSDEVKLVGEQKASKELNGHTGNSAHHSQSITKNITKISTTSVDVHNTVSEQKRSGSYNKKTSAPDDKGTTNISNPDSNFSNQNSPTRNYYKHSQLYLSPTKQEKEANDDDNNNNNERPSKKSSWVGDSGQPQKQLLRPRVVSSSVFANIPQHLLQNCLHEKVTSEELNSIIHNIMTWVVATVTSILYPAITKYEERLKHKRYSVSDDSDLSSESSSFCSTCSEEFTYRRFTPTSAVAKTFREEPGTPVDMSMKRQTTPLKPSSDLVEKAVLEKTEQSERQSITSQIAYNRASIVSPIPNLRTSKSDSHLFTPLDTDTKISKDATTETETLEPSVTSDKKTKATDEMKNLKNVFVNFKCHLKEETQTILESVFQEIMSDLTQAIPSLSSVTAEVYVDPSETDKEEFLSDVDICSVASEIVENMLEKLESAVEKKCFEMFSQEDLSINIETSLSTTGEYFTSVSGKPSGESLGFNLEPMRDIAEDMVHAILEKLLTIASCKRSEPPNEDTVKLVDQQQRMDPTAVKKKSSSEPDMEANLIKEEVQNLISNIFSRPSLVGYIEEAISTILGYVQTELNNDRLTASEETVVLLQLLDDVLTQLHPDPVKAGICQRRRQRRMRYTDTEEKYRLTGSGLSQSTRSKKRLPLVNVPGMVLYSDDENEEIDNMVKNVLESSFKEEGVKSQEPIPNPWFVKENTRFEHMKKRKPSPKITSECKYALDEWGSDEDILKEKPFLKKENSLFSQDQKHQIVKTSENIVKCILTDMIKDLPSVSPDHVGNKFSKKVSVFVSEESQGLPHQESTDKIISVSEINEVAEEIIDAVLNILHKSLVHTPTTTSSSGRPTFLDSCDIPHKVKVTPNKQSINIWFDSEKKIKYLSSLNTDSSKPSWLRSEEKEPQHVGDITENIINAIFNRLRSFVCQKLQVKPKPSLTEKSSFKSQLITYTTKIVNVVLHSIQNELELSNVKHTKPHKSKRVFADSDKTLESHVTDLSDDITTSPLLNLIYEMLSSGNEDQRGAAFAVDRTTSETSYDSDVDKQNMLPNIQDKKAFREYLATPCMRHSIISGKDIKENANLQVLDRIGETLHEMVSKLMDAHPESKAPCRKQEREKKRKDHQMSATLQSNIQLTSKTILEYIVAKLCSVDTNTEVANSGCKAVLESLDIDNLSFGSIIEEMAKCTNVISTILSSMMQEDNKEVIKSKVKDTIFVETTTNISKEPHPTKLKSVASDILTTVFAKLEGFTSRNLETHETTHDDKKKGNDMDSKCGNDNSMTDTPEESLHSALYAHAKKISSAILKAVQTEIGEKSSDLKTGINKPPETQTFMNLVSLILEAVSSDECNETESRDTESYHYHPVYGNFLPGGAESDSFFDNDTHTEEEYIGERAALKEKTKTDYQQQVLERTLNKIELKFKKEHKSPIIPIIRNILNEIFQNTLINQLNELSLSPSHLSAMPHRVQESTTHASDPFVNEIMGLLVSDTDVYMVANDVVKTVFHKLCSAAILERNISKRRCEFIAFSANVSFHEHNYGRSSSVTMLNSNPSTLQSGFNVDRQTTGNIGEDIVKSILTNLESFATSKVNSLFFPQVNFTVPVTLPIQQDKTTWSKALSDKDSQSNEQFSCCKADHGKSDSLCQLSLSKLNIYATQVARKLLQGIKHELDKERESSSLDQSIVVSENIASQVVDTVLDIVSCQSKCTTPISDKENDKNIQKSVTGKLLEKTEYRKSLCFQIQDTTESILYNIYEKLHNQSNVTPALKCSTAFKQAEENTELLIEDENKFIPKLSVSKSDVSLLSGDIVDIVLHHLSSAVTLVINTKLPDAPRLTFCDILPKAEGPPSLSIELKTKENSEHFLYSRSKESATDEQKDTKRVVLSPCEENANFITEAIFNRLESFATERIGLLTNRVMQPKEKSLFSQELESCKEDDSILHESSQVESGINMQRISTPKSILRQGLPESTFASYTVKPTSTIHLSQANLMDDAYLLANAILKLIKSDFDFKVQSMNQYPNSILFQANIMVSETVESILNILCNRRSTKENLKFLPLTVSNDIGLGQIAKDRDSTVSVFTNPLHQKQVALELDSQRIVLEEIFMRKKESRQKEKTELLSAIKQILHTLDQRAMEVMGHLPALNEAPHILSNSKTSDTTQKHSLQPHFYNVAKDIVENVLGEMYSLVMTTVYKNTTIAEEVEIHEDDVSPVMYTGFRDTKEARKRSKYAESSSASLLEDTFLQYSPVQVGKDLVQMVSNKLTNFISRHVEESLSPEACSNELPLVRPHSHKVSPKGSPKLGFKTNLKAKAKVTSLSKFKTKTHVGQSAGKVKTKIKLVNREKTLIDGQSTAAMGLPNILPTGDAKHLLKTKLPTLELIMYAKDIISVILETILKELEKVTETRAMAKMKTLPSDPIMEASKIINTVLQELYATSNHSLAYPIKLSSLDSLKCSQHTRSSAKAQACFYLENVSSQLEQIFPKEGILKKMFDRWQMETNDMENEKVKLLIIAENILKKISVRAKDLEYAISLLHLPVLEDCAIRLHNQVKDSSTRAEDTKTQINKFGREIVEMLFEKLQLCFLSQMSSQDNKETLTNRKEHLTANRKQGFPNKQGPGSLPICSMKMKDQMSSSSRHQIVEEIVERVLNMLESFVDLQFKQYEFSDIVKMPIENLSQMQQRLLGKKHLPKLQPLKKVSDFSDSSSIISQENIQNTLLEVHLFHSDLLTYAVDIVRDMLTLIKNKLDKEINQVEPSSVSILKENTVASEIIGTLIDQCTNFHKSLIKNLPNKSFFPKNENVYIVNQIEFASKIKKPTSALHNASLEDNLTPRSGPGFVFNSEEDAGKKYGLSSSSHSYASSYIPETIKSSESMERPNSKTMASRLTNKLQHYHLRNSNFGHSDTAMNTIPEGSVLKKLFKKVNDSSDEAFRQAMSFIELGKGGNPKVFHYETLKPMVEPNEIQTTVSPLRICLAAENIVNTVLSSSGLPYQQYMNDNMESMKPFFISRGRGKKEEKNFRRLWCQPISGIPEKEINYPEALRKDCSLLQKWQKKNPPIKIKTLKEVEVIAFADHELGPNEIHLVARHVTTSVVTHLKNFKTRVSTEEKISIVSTLSRKKYESRHSPRSIFNNTSINQFCEYLTESVICNLISSISDGTKECKGKSNTWEIQEAAFNTIISIHSQVLETRSLCIGDLALSIAEIIIDILSSGNIIEADSAPQKFSMKIKYIYRPGVTSSDFDNFFQDLLAGVIHVMSREIGTNHHFGNNARNKSFSVVRSNSMSICNKSNTTDSQTGTKERESYTYQIDQLVQKNKLNYLAHRLDSLIGSLKSPESKEVVNKVFDIVLDLFLPDENPGRDMDSGKIAKSCFSSSSIQSNRILKNNLGLSPKSVFLLNIVCEKLIRTLLEKYTGTFSLENRSSSETSAEGQLLKILQSMEDGDFDYLRRSVDCEQFQGNYMSDLLENMAEIDQDLLSSDCILTFISHSLVKSLMEKLSNSLVQAPKSSRFESKYLNYETREMQSKRPEFIELEHVKGPFGIRTCDSNPSARSLNSSMASSKIKVPCGKKAAVKPFWSHCGKQETKEMNTMPTPHKLYQRSTNTGVYSATFLEEIISQLFFKLSTSLWRKNRGIMEARLNMVNTLFVNSVVNEFNNAHITFLRNAEEKLCFPPVHTEIISKIVDSVHCDVLQLYQLEATYNNNLTCDNTPVSEQIFNSLLLEILDYQLPSRIRRRFRPCSYYPLNAEIILRKLQNNLSTFVSQARSSEVYSTMLPHSFLEAVIRKLLSQLLPPSILSSFLEKKYLQHSDFNEMSTYIINKVMSAISKHKICLTVYDNHNLYTRENLQKMVDSVYSNILQMSDSLASVQKSIVSRNPIMIDQIASFIIQEIIECHLQPFLCGEVLSRSMTPLDAVSDMVKQVLSEVIESHMSQSSSNCSIYPKKFVGEIVSRLLSKIFNPKLSSEVELENITRKIVNTVHNHFDKAKTHIPCNVKAQYFPDNDTDIVDELVTSVYRNVLQQHGFNPDIDAESESSDIFVENVSKLIIKALSNYLLHPLFSGDLSASSYSNSVAENIVHDILSNFSITSKSNHSLPPYNTLLPYTFLEDMIETLLSRFFPFESNIVPTMESAKDKSRMNYNEMASNLISDIRMKISQHEIGFSKDEEDTKLTYSENEVQHLVDSVFKNILQGSESQESLQQSIASSNDVLIDKMAGFIIKYICEQHLQPFLDRKSLASPSYTYSYDEERQKSLYASVYSSTLLEDVVSGVLSKIFHRVVGIVQLQTIKNSDDELFDKAEKLICLVIEEFSNAKVSVVDNAEEQLCLPSVERDVVRNIIDRVYSNVLEEHEVEIISDEDFLNNTKSLAAKITKLILAEIIDFQIHPNLIENLPFKSYSKLSKNVLINRVQYDITKSRFRRQASTIYTTMLSHMHLEKIVTQLVSQISTFAPSSELAHTSKSDLNNTVVELINEIMSIISKHAICITKHGNGKQSMISERDIQSMVDSIYADLSQSDLYRSLTRDRKGISSIPVSKIASFIIKEIFNHHLQSFLSGDKTLLSASVGQTPKQKVVEIKKRDLSFIVNSAVFLEEVISGVLCKILHSFVCNVLPDTNPERVEAKITDIVTTLVKSVVVEFIASEILVADDLDKDLCVSEEYKDMVEKTVNSVYEKVLDEYKSLVKVYEVIQSDATCLGRKIYHFLLEEIYDYHVQSLVSGELMTSSYTSPRADNIIRNVLSKILTDNNALPSCVTVFPRCLLEDMVDKLLVQIFPSSDTAHEVQNKADTPDDEFSHAASKLTEDIIKEIFEHEIRLATAEENAESMQLGAIESFVDSICSDILKKSEFQAEVKKDSDKKRGSFLSKMAGFIMRGIMDHHLQPFLYEKEPSSKEVPAHHQPTAVKKSKKEKTQPSLFSATFLEDVIVDLVHKFCSFPALPESSKKKEMPEADIVGMAIKFANSLIGEFRKSEIKVLPNAEEIFSFPPIDKETIDTISNFVYDQFIGKLSSKDLQKDNGNIVIEMIAGLAKKAISAFKIQPLFSGDWTSTFFSFLDPDNITQRVQLLPQSTFTQITRYVKGKQRPSNQLHKQSSLIFDSKKRVHSLETITDAMHSKKIFDTKEASEKKVDIPDPILSSLAAIMKSNVINLSGPATGVVNKKDGRKREISIQKNNEPVSNIISTTTNKKMQETQEHLSEIEKTKSAPQHAQSQADEIQQHYSGATIDTDYKEKTQRSDFEVDIEKKIGSPGSSIKLDGKTTELHYSKKIIEPKTRNVGTTTEKTAKITEKASKKERRNFQGQTGMDEAPYADYGSVQNVIENIYDNVLQMSFPEEQFEITKLKCKTSSLGDKPGRDLAWSGSVITMDLSPSSHQKIPDNEKESTEKGNEEKKEKEKVSEKEVQRKLSNELDAQDNKPGVFPAKFLEDVVVELVNKLIFSSSPKAQVSDKYPDVNNKQHQASLYDIALKLVDSLLKEFSDAQIKVFRPDKEKELFSCASKEHLTDVLPPKHKEPTKEESSFEMKMEGKMPQTYKLTPKSSSDMVSVVDKVPEMDKTLVNKVVHSTLCSVLKEHSSQESICEDINHNGEHFAQKLTSSVINEIFQQQLNFLFGDGIPISAFLPLESKEIVRKIQRVAQTASKECQTSSPYTILLPYKFLEDVISALLFKIFPQIPDTSTREISEDNAYTELEFCQMKLVSTIAEQIAKDEDMIIQYVESLHPNDDEITQLVAQSIYNNLLPQFGSDEIIKNCITSGCRLLSDSIVELVVREVAGNQLQNYFSGELTPHQCAEVDSVVENILENVIRTVPPPPPRAHKLSRNVIEEIAVNFLSKLFAMFPKGDKEITKSLEMEMEKMTSKILNSFQEFICKSKIKFAQPDKESPVPLADKAIIEKVVNAVYTNVLKHSGSPTSIFKDLLGKGNALSDIIGCLMVKEISNSEFQPQEEEEVSNTELVLEAVKIVEKVVKIINELKSQKSSSSKHSLLDGQILEEALALFLAKLQVLPNAESKHASILSKPDLNKIATQLTKSVSTEIDRTNISLVTAYPGEHCLTPHDMEMVTQVIDSIYSNILQQSGTLKELYDMRRANTAFPKKVASLIIDEVLKVQLDSVLSSNSAPFGELDIRRIVKKAQNHIASVNSDSDKEQQSDEETFGDSLPIKIVPYIREKPIKIDPNIVAQHLAVLSIKTQPIEQLQMDCLKRTGHSIAELRKASITGRNHSSLSSNLEERIKERRTSLDKTGRLDVAPCEAVCRNSFMNMNKPDITKIELLKDVRSKKDLIIRLVAHDINQVSSETSGDDEIGSDEEELVLREFVAEEGLRKISEAQESQVLKSEESNVASPKSTISAKSLRKLLSLSNCCQSESSVAIRKTEAPIRRAVETDERGVKRSVGMLDMVSSKSLAEANLPRGKKMHHKKEELIPINEPPHYLIHRIMSSSSYNQEDLISSASETEDFNPEANDKELTETSQEQKPENANSVQFTTLFKGANVDSDTEQLSKEINSVEVASAAASGNHISRESPDKGTEVVRQQILLTTSKN</sequence>
<feature type="region of interest" description="Disordered" evidence="2">
    <location>
        <begin position="440"/>
        <end position="472"/>
    </location>
</feature>
<dbReference type="KEGG" id="dord:105994132"/>
<evidence type="ECO:0000313" key="4">
    <source>
        <dbReference type="Proteomes" id="UP000081671"/>
    </source>
</evidence>
<evidence type="ECO:0000259" key="3">
    <source>
        <dbReference type="Pfam" id="PF15783"/>
    </source>
</evidence>
<dbReference type="CTD" id="401024"/>
<feature type="compositionally biased region" description="Polar residues" evidence="2">
    <location>
        <begin position="384"/>
        <end position="399"/>
    </location>
</feature>
<evidence type="ECO:0000313" key="5">
    <source>
        <dbReference type="RefSeq" id="XP_012883019.1"/>
    </source>
</evidence>
<keyword evidence="1" id="KW-0175">Coiled coil</keyword>
<feature type="compositionally biased region" description="Polar residues" evidence="2">
    <location>
        <begin position="407"/>
        <end position="425"/>
    </location>
</feature>
<dbReference type="InParanoid" id="A0A1S3G404"/>
<feature type="coiled-coil region" evidence="1">
    <location>
        <begin position="204"/>
        <end position="246"/>
    </location>
</feature>
<feature type="region of interest" description="Disordered" evidence="2">
    <location>
        <begin position="1582"/>
        <end position="1613"/>
    </location>
</feature>
<reference evidence="5" key="1">
    <citation type="submission" date="2025-08" db="UniProtKB">
        <authorList>
            <consortium name="RefSeq"/>
        </authorList>
    </citation>
    <scope>IDENTIFICATION</scope>
    <source>
        <tissue evidence="5">Kidney</tissue>
    </source>
</reference>
<feature type="region of interest" description="Disordered" evidence="2">
    <location>
        <begin position="5671"/>
        <end position="5716"/>
    </location>
</feature>
<feature type="region of interest" description="Disordered" evidence="2">
    <location>
        <begin position="5808"/>
        <end position="5829"/>
    </location>
</feature>
<dbReference type="InterPro" id="IPR038891">
    <property type="entry name" value="FSIP2"/>
</dbReference>
<feature type="region of interest" description="Disordered" evidence="2">
    <location>
        <begin position="384"/>
        <end position="426"/>
    </location>
</feature>
<evidence type="ECO:0000256" key="1">
    <source>
        <dbReference type="SAM" id="Coils"/>
    </source>
</evidence>
<dbReference type="Pfam" id="PF15783">
    <property type="entry name" value="FSIP2"/>
    <property type="match status" value="3"/>
</dbReference>
<feature type="region of interest" description="Disordered" evidence="2">
    <location>
        <begin position="268"/>
        <end position="288"/>
    </location>
</feature>
<proteinExistence type="predicted"/>
<protein>
    <submittedName>
        <fullName evidence="5">Fibrous sheath-interacting protein 2</fullName>
    </submittedName>
</protein>
<dbReference type="PANTHER" id="PTHR21856:SF7">
    <property type="entry name" value="FIBROUS SHEATH-INTERACTING PROTEIN 2"/>
    <property type="match status" value="1"/>
</dbReference>
<name>A0A1S3G404_DIPOR</name>
<dbReference type="InterPro" id="IPR031554">
    <property type="entry name" value="FSIP2_C"/>
</dbReference>
<feature type="region of interest" description="Disordered" evidence="2">
    <location>
        <begin position="582"/>
        <end position="601"/>
    </location>
</feature>
<evidence type="ECO:0000256" key="2">
    <source>
        <dbReference type="SAM" id="MobiDB-lite"/>
    </source>
</evidence>
<feature type="compositionally biased region" description="Basic and acidic residues" evidence="2">
    <location>
        <begin position="1582"/>
        <end position="1602"/>
    </location>
</feature>
<feature type="domain" description="Fibrous sheath-interacting protein 2 C-terminal" evidence="3">
    <location>
        <begin position="4895"/>
        <end position="5370"/>
    </location>
</feature>
<dbReference type="GeneID" id="105994132"/>
<feature type="domain" description="Fibrous sheath-interacting protein 2 C-terminal" evidence="3">
    <location>
        <begin position="5849"/>
        <end position="6707"/>
    </location>
</feature>
<organism evidence="4 5">
    <name type="scientific">Dipodomys ordii</name>
    <name type="common">Ord's kangaroo rat</name>
    <dbReference type="NCBI Taxonomy" id="10020"/>
    <lineage>
        <taxon>Eukaryota</taxon>
        <taxon>Metazoa</taxon>
        <taxon>Chordata</taxon>
        <taxon>Craniata</taxon>
        <taxon>Vertebrata</taxon>
        <taxon>Euteleostomi</taxon>
        <taxon>Mammalia</taxon>
        <taxon>Eutheria</taxon>
        <taxon>Euarchontoglires</taxon>
        <taxon>Glires</taxon>
        <taxon>Rodentia</taxon>
        <taxon>Castorimorpha</taxon>
        <taxon>Heteromyidae</taxon>
        <taxon>Dipodomyinae</taxon>
        <taxon>Dipodomys</taxon>
    </lineage>
</organism>
<keyword evidence="4" id="KW-1185">Reference proteome</keyword>
<dbReference type="Proteomes" id="UP000081671">
    <property type="component" value="Unplaced"/>
</dbReference>
<feature type="region of interest" description="Disordered" evidence="2">
    <location>
        <begin position="5194"/>
        <end position="5214"/>
    </location>
</feature>
<feature type="compositionally biased region" description="Basic and acidic residues" evidence="2">
    <location>
        <begin position="1431"/>
        <end position="1445"/>
    </location>
</feature>
<dbReference type="GO" id="GO:0005739">
    <property type="term" value="C:mitochondrion"/>
    <property type="evidence" value="ECO:0007669"/>
    <property type="project" value="TreeGrafter"/>
</dbReference>